<dbReference type="EMBL" id="MU854345">
    <property type="protein sequence ID" value="KAK4042154.1"/>
    <property type="molecule type" value="Genomic_DNA"/>
</dbReference>
<sequence>MDAAMPLGFFENTREIYAEVASYPVVPPEKIKQYWNAYTTTFRRLFDPSAFRLENFWWHVWGSARLRNLSGPALARLFEEFSTGPTFVPLPSPADRFKRSKTPGSGRHGAAGQSHEPAQPLHDTSGQGSPPSIGKKGLTPSSSRPPPPHPILKKSRGPSSSGPRPTARFASPPASGEEAIQDGEALSTSTAAATASAMPPPPLPLSVKQRQGTPPASSSPASKLPEPTAAELTTEAQPSAAPEAEMPPPPPVRPATGEKGAPTIGRKVVATTAASRRKPVMVRRPSSQASSTGSDSGQRVAGFVAASKRAGSRRSTPSAAQLLEQGSSSQTSDPGLSAKVSGKRRAKPATAKRPASQSVPAQAGGQLDEAVAEQQLRPASPQRRSTWDVRDSVAYHETAEGRQANAQEPPASSQVAAQAPPPVAGFVADQTFGYGAPSMVRSHSNNTQGPQRLREPGVALLPSQATSSVAMFTTIARGQFDSETVTSDPVVPEARDIPDQVRFGSHPSSSVLDQQLKPTTPNPTPPIPFGRSKSELTLLLARGGKSRKGEDP</sequence>
<feature type="compositionally biased region" description="Low complexity" evidence="1">
    <location>
        <begin position="409"/>
        <end position="418"/>
    </location>
</feature>
<feature type="compositionally biased region" description="Polar residues" evidence="1">
    <location>
        <begin position="506"/>
        <end position="517"/>
    </location>
</feature>
<feature type="compositionally biased region" description="Low complexity" evidence="1">
    <location>
        <begin position="286"/>
        <end position="298"/>
    </location>
</feature>
<comment type="caution">
    <text evidence="2">The sequence shown here is derived from an EMBL/GenBank/DDBJ whole genome shotgun (WGS) entry which is preliminary data.</text>
</comment>
<name>A0AAN6ST38_9PEZI</name>
<feature type="compositionally biased region" description="Basic and acidic residues" evidence="1">
    <location>
        <begin position="385"/>
        <end position="400"/>
    </location>
</feature>
<dbReference type="AlphaFoldDB" id="A0AAN6ST38"/>
<proteinExistence type="predicted"/>
<evidence type="ECO:0000256" key="1">
    <source>
        <dbReference type="SAM" id="MobiDB-lite"/>
    </source>
</evidence>
<feature type="compositionally biased region" description="Low complexity" evidence="1">
    <location>
        <begin position="235"/>
        <end position="244"/>
    </location>
</feature>
<evidence type="ECO:0000313" key="3">
    <source>
        <dbReference type="Proteomes" id="UP001303115"/>
    </source>
</evidence>
<reference evidence="3" key="1">
    <citation type="journal article" date="2023" name="Mol. Phylogenet. Evol.">
        <title>Genome-scale phylogeny and comparative genomics of the fungal order Sordariales.</title>
        <authorList>
            <person name="Hensen N."/>
            <person name="Bonometti L."/>
            <person name="Westerberg I."/>
            <person name="Brannstrom I.O."/>
            <person name="Guillou S."/>
            <person name="Cros-Aarteil S."/>
            <person name="Calhoun S."/>
            <person name="Haridas S."/>
            <person name="Kuo A."/>
            <person name="Mondo S."/>
            <person name="Pangilinan J."/>
            <person name="Riley R."/>
            <person name="LaButti K."/>
            <person name="Andreopoulos B."/>
            <person name="Lipzen A."/>
            <person name="Chen C."/>
            <person name="Yan M."/>
            <person name="Daum C."/>
            <person name="Ng V."/>
            <person name="Clum A."/>
            <person name="Steindorff A."/>
            <person name="Ohm R.A."/>
            <person name="Martin F."/>
            <person name="Silar P."/>
            <person name="Natvig D.O."/>
            <person name="Lalanne C."/>
            <person name="Gautier V."/>
            <person name="Ament-Velasquez S.L."/>
            <person name="Kruys A."/>
            <person name="Hutchinson M.I."/>
            <person name="Powell A.J."/>
            <person name="Barry K."/>
            <person name="Miller A.N."/>
            <person name="Grigoriev I.V."/>
            <person name="Debuchy R."/>
            <person name="Gladieux P."/>
            <person name="Hiltunen Thoren M."/>
            <person name="Johannesson H."/>
        </authorList>
    </citation>
    <scope>NUCLEOTIDE SEQUENCE [LARGE SCALE GENOMIC DNA]</scope>
    <source>
        <strain evidence="3">CBS 284.82</strain>
    </source>
</reference>
<accession>A0AAN6ST38</accession>
<evidence type="ECO:0000313" key="2">
    <source>
        <dbReference type="EMBL" id="KAK4042154.1"/>
    </source>
</evidence>
<feature type="region of interest" description="Disordered" evidence="1">
    <location>
        <begin position="483"/>
        <end position="535"/>
    </location>
</feature>
<dbReference type="Proteomes" id="UP001303115">
    <property type="component" value="Unassembled WGS sequence"/>
</dbReference>
<feature type="compositionally biased region" description="Low complexity" evidence="1">
    <location>
        <begin position="185"/>
        <end position="197"/>
    </location>
</feature>
<gene>
    <name evidence="2" type="ORF">C8A01DRAFT_14177</name>
</gene>
<keyword evidence="3" id="KW-1185">Reference proteome</keyword>
<feature type="region of interest" description="Disordered" evidence="1">
    <location>
        <begin position="89"/>
        <end position="424"/>
    </location>
</feature>
<organism evidence="2 3">
    <name type="scientific">Parachaetomium inaequale</name>
    <dbReference type="NCBI Taxonomy" id="2588326"/>
    <lineage>
        <taxon>Eukaryota</taxon>
        <taxon>Fungi</taxon>
        <taxon>Dikarya</taxon>
        <taxon>Ascomycota</taxon>
        <taxon>Pezizomycotina</taxon>
        <taxon>Sordariomycetes</taxon>
        <taxon>Sordariomycetidae</taxon>
        <taxon>Sordariales</taxon>
        <taxon>Chaetomiaceae</taxon>
        <taxon>Parachaetomium</taxon>
    </lineage>
</organism>
<feature type="compositionally biased region" description="Polar residues" evidence="1">
    <location>
        <begin position="313"/>
        <end position="334"/>
    </location>
</feature>
<protein>
    <submittedName>
        <fullName evidence="2">Uncharacterized protein</fullName>
    </submittedName>
</protein>